<dbReference type="HOGENOM" id="CLU_2962957_0_0_1"/>
<dbReference type="GeneID" id="68916751"/>
<reference evidence="1 2" key="1">
    <citation type="journal article" date="2003" name="PLoS Biol.">
        <title>The genome sequence of Caenorhabditis briggsae: a platform for comparative genomics.</title>
        <authorList>
            <person name="Stein L.D."/>
            <person name="Bao Z."/>
            <person name="Blasiar D."/>
            <person name="Blumenthal T."/>
            <person name="Brent M.R."/>
            <person name="Chen N."/>
            <person name="Chinwalla A."/>
            <person name="Clarke L."/>
            <person name="Clee C."/>
            <person name="Coghlan A."/>
            <person name="Coulson A."/>
            <person name="D'Eustachio P."/>
            <person name="Fitch D.H."/>
            <person name="Fulton L.A."/>
            <person name="Fulton R.E."/>
            <person name="Griffiths-Jones S."/>
            <person name="Harris T.W."/>
            <person name="Hillier L.W."/>
            <person name="Kamath R."/>
            <person name="Kuwabara P.E."/>
            <person name="Mardis E.R."/>
            <person name="Marra M.A."/>
            <person name="Miner T.L."/>
            <person name="Minx P."/>
            <person name="Mullikin J.C."/>
            <person name="Plumb R.W."/>
            <person name="Rogers J."/>
            <person name="Schein J.E."/>
            <person name="Sohrmann M."/>
            <person name="Spieth J."/>
            <person name="Stajich J.E."/>
            <person name="Wei C."/>
            <person name="Willey D."/>
            <person name="Wilson R.K."/>
            <person name="Durbin R."/>
            <person name="Waterston R.H."/>
        </authorList>
    </citation>
    <scope>NUCLEOTIDE SEQUENCE [LARGE SCALE GENOMIC DNA]</scope>
    <source>
        <strain evidence="1 2">AF16</strain>
    </source>
</reference>
<dbReference type="KEGG" id="cbr:CBG_25258"/>
<sequence length="59" mass="7061">MSIGFSNTNLHLLPNYQTLWENVQKAITVDMKNMICRYKKYDLWYSDKNSTIDNIFLNL</sequence>
<evidence type="ECO:0000313" key="1">
    <source>
        <dbReference type="EMBL" id="CAR98708.1"/>
    </source>
</evidence>
<proteinExistence type="predicted"/>
<keyword evidence="2" id="KW-1185">Reference proteome</keyword>
<protein>
    <submittedName>
        <fullName evidence="1">Protein CBG25258</fullName>
    </submittedName>
</protein>
<dbReference type="AlphaFoldDB" id="B6IFM8"/>
<dbReference type="RefSeq" id="XP_045098278.1">
    <property type="nucleotide sequence ID" value="XM_045243312.1"/>
</dbReference>
<accession>B6IFM8</accession>
<name>B6IFM8_CAEBR</name>
<gene>
    <name evidence="1" type="ORF">CBG25258</name>
    <name evidence="1" type="ORF">CBG_25258</name>
</gene>
<reference evidence="1 2" key="2">
    <citation type="journal article" date="2011" name="PLoS Genet.">
        <title>Caenorhabditis briggsae recombinant inbred line genotypes reveal inter-strain incompatibility and the evolution of recombination.</title>
        <authorList>
            <person name="Ross J.A."/>
            <person name="Koboldt D.C."/>
            <person name="Staisch J.E."/>
            <person name="Chamberlin H.M."/>
            <person name="Gupta B.P."/>
            <person name="Miller R.D."/>
            <person name="Baird S.E."/>
            <person name="Haag E.S."/>
        </authorList>
    </citation>
    <scope>NUCLEOTIDE SEQUENCE [LARGE SCALE GENOMIC DNA]</scope>
    <source>
        <strain evidence="1 2">AF16</strain>
    </source>
</reference>
<dbReference type="InParanoid" id="B6IFM8"/>
<organism evidence="1 2">
    <name type="scientific">Caenorhabditis briggsae</name>
    <dbReference type="NCBI Taxonomy" id="6238"/>
    <lineage>
        <taxon>Eukaryota</taxon>
        <taxon>Metazoa</taxon>
        <taxon>Ecdysozoa</taxon>
        <taxon>Nematoda</taxon>
        <taxon>Chromadorea</taxon>
        <taxon>Rhabditida</taxon>
        <taxon>Rhabditina</taxon>
        <taxon>Rhabditomorpha</taxon>
        <taxon>Rhabditoidea</taxon>
        <taxon>Rhabditidae</taxon>
        <taxon>Peloderinae</taxon>
        <taxon>Caenorhabditis</taxon>
    </lineage>
</organism>
<dbReference type="Proteomes" id="UP000008549">
    <property type="component" value="Unassembled WGS sequence"/>
</dbReference>
<dbReference type="EMBL" id="HE600956">
    <property type="protein sequence ID" value="CAR98708.1"/>
    <property type="molecule type" value="Genomic_DNA"/>
</dbReference>
<evidence type="ECO:0000313" key="2">
    <source>
        <dbReference type="Proteomes" id="UP000008549"/>
    </source>
</evidence>
<dbReference type="CTD" id="68916751"/>